<proteinExistence type="inferred from homology"/>
<evidence type="ECO:0000256" key="3">
    <source>
        <dbReference type="ARBA" id="ARBA00022741"/>
    </source>
</evidence>
<evidence type="ECO:0000313" key="12">
    <source>
        <dbReference type="Proteomes" id="UP000031512"/>
    </source>
</evidence>
<dbReference type="OrthoDB" id="29072at2759"/>
<protein>
    <submittedName>
        <fullName evidence="11">ATPase, AAA family domain containing protein</fullName>
        <ecNumber evidence="11">3.6.4.3</ecNumber>
    </submittedName>
</protein>
<dbReference type="GO" id="GO:0010008">
    <property type="term" value="C:endosome membrane"/>
    <property type="evidence" value="ECO:0007669"/>
    <property type="project" value="UniProtKB-SubCell"/>
</dbReference>
<keyword evidence="4" id="KW-0967">Endosome</keyword>
<keyword evidence="3 7" id="KW-0547">Nucleotide-binding</keyword>
<feature type="domain" description="AAA+ ATPase" evidence="9">
    <location>
        <begin position="141"/>
        <end position="276"/>
    </location>
</feature>
<dbReference type="PANTHER" id="PTHR23074:SF83">
    <property type="entry name" value="VACUOLAR PROTEIN SORTING-ASSOCIATED PROTEIN 4A"/>
    <property type="match status" value="1"/>
</dbReference>
<dbReference type="Pfam" id="PF17862">
    <property type="entry name" value="AAA_lid_3"/>
    <property type="match status" value="1"/>
</dbReference>
<dbReference type="KEGG" id="beq:BEWA_014580"/>
<feature type="domain" description="MIT" evidence="10">
    <location>
        <begin position="3"/>
        <end position="80"/>
    </location>
</feature>
<evidence type="ECO:0000313" key="11">
    <source>
        <dbReference type="EMBL" id="EKX72899.1"/>
    </source>
</evidence>
<dbReference type="InterPro" id="IPR007330">
    <property type="entry name" value="MIT_dom"/>
</dbReference>
<dbReference type="GO" id="GO:0016887">
    <property type="term" value="F:ATP hydrolysis activity"/>
    <property type="evidence" value="ECO:0007669"/>
    <property type="project" value="InterPro"/>
</dbReference>
<evidence type="ECO:0000259" key="10">
    <source>
        <dbReference type="SMART" id="SM00745"/>
    </source>
</evidence>
<gene>
    <name evidence="11" type="ORF">BEWA_014580</name>
</gene>
<comment type="caution">
    <text evidence="11">The sequence shown here is derived from an EMBL/GenBank/DDBJ whole genome shotgun (WGS) entry which is preliminary data.</text>
</comment>
<dbReference type="Pfam" id="PF09336">
    <property type="entry name" value="Vps4_C"/>
    <property type="match status" value="1"/>
</dbReference>
<dbReference type="eggNOG" id="KOG0739">
    <property type="taxonomic scope" value="Eukaryota"/>
</dbReference>
<reference evidence="11 12" key="1">
    <citation type="journal article" date="2012" name="BMC Genomics">
        <title>Comparative genomic analysis and phylogenetic position of Theileria equi.</title>
        <authorList>
            <person name="Kappmeyer L.S."/>
            <person name="Thiagarajan M."/>
            <person name="Herndon D.R."/>
            <person name="Ramsay J.D."/>
            <person name="Caler E."/>
            <person name="Djikeng A."/>
            <person name="Gillespie J.J."/>
            <person name="Lau A.O."/>
            <person name="Roalson E.H."/>
            <person name="Silva J.C."/>
            <person name="Silva M.G."/>
            <person name="Suarez C.E."/>
            <person name="Ueti M.W."/>
            <person name="Nene V.M."/>
            <person name="Mealey R.H."/>
            <person name="Knowles D.P."/>
            <person name="Brayton K.A."/>
        </authorList>
    </citation>
    <scope>NUCLEOTIDE SEQUENCE [LARGE SCALE GENOMIC DNA]</scope>
    <source>
        <strain evidence="11 12">WA</strain>
    </source>
</reference>
<dbReference type="InterPro" id="IPR003960">
    <property type="entry name" value="ATPase_AAA_CS"/>
</dbReference>
<dbReference type="Gene3D" id="1.20.58.80">
    <property type="entry name" value="Phosphotransferase system, lactose/cellobiose-type IIA subunit"/>
    <property type="match status" value="1"/>
</dbReference>
<dbReference type="FunFam" id="1.10.8.60:FF:000015">
    <property type="entry name" value="vacuolar protein sorting-associated protein 4A"/>
    <property type="match status" value="1"/>
</dbReference>
<dbReference type="InterPro" id="IPR050304">
    <property type="entry name" value="MT-severing_AAA_ATPase"/>
</dbReference>
<dbReference type="FunFam" id="3.40.50.300:FF:000043">
    <property type="entry name" value="Vacuolar protein sorting-associated protein 4"/>
    <property type="match status" value="1"/>
</dbReference>
<dbReference type="Pfam" id="PF00004">
    <property type="entry name" value="AAA"/>
    <property type="match status" value="1"/>
</dbReference>
<dbReference type="VEuPathDB" id="PiroplasmaDB:BEWA_014580"/>
<evidence type="ECO:0000256" key="6">
    <source>
        <dbReference type="ARBA" id="ARBA00023136"/>
    </source>
</evidence>
<evidence type="ECO:0000256" key="5">
    <source>
        <dbReference type="ARBA" id="ARBA00022840"/>
    </source>
</evidence>
<dbReference type="PROSITE" id="PS00674">
    <property type="entry name" value="AAA"/>
    <property type="match status" value="1"/>
</dbReference>
<dbReference type="AlphaFoldDB" id="L1LC93"/>
<evidence type="ECO:0000256" key="4">
    <source>
        <dbReference type="ARBA" id="ARBA00022753"/>
    </source>
</evidence>
<dbReference type="GO" id="GO:0016197">
    <property type="term" value="P:endosomal transport"/>
    <property type="evidence" value="ECO:0007669"/>
    <property type="project" value="TreeGrafter"/>
</dbReference>
<evidence type="ECO:0000256" key="8">
    <source>
        <dbReference type="SAM" id="Phobius"/>
    </source>
</evidence>
<name>L1LC93_THEEQ</name>
<organism evidence="11 12">
    <name type="scientific">Theileria equi strain WA</name>
    <dbReference type="NCBI Taxonomy" id="1537102"/>
    <lineage>
        <taxon>Eukaryota</taxon>
        <taxon>Sar</taxon>
        <taxon>Alveolata</taxon>
        <taxon>Apicomplexa</taxon>
        <taxon>Aconoidasida</taxon>
        <taxon>Piroplasmida</taxon>
        <taxon>Theileriidae</taxon>
        <taxon>Theileria</taxon>
    </lineage>
</organism>
<dbReference type="InterPro" id="IPR027417">
    <property type="entry name" value="P-loop_NTPase"/>
</dbReference>
<evidence type="ECO:0000256" key="2">
    <source>
        <dbReference type="ARBA" id="ARBA00006914"/>
    </source>
</evidence>
<comment type="similarity">
    <text evidence="2 7">Belongs to the AAA ATPase family.</text>
</comment>
<comment type="subcellular location">
    <subcellularLocation>
        <location evidence="1">Endosome membrane</location>
        <topology evidence="1">Peripheral membrane protein</topology>
    </subcellularLocation>
</comment>
<evidence type="ECO:0000256" key="7">
    <source>
        <dbReference type="RuleBase" id="RU003651"/>
    </source>
</evidence>
<dbReference type="EC" id="3.6.4.3" evidence="11"/>
<dbReference type="InterPro" id="IPR041569">
    <property type="entry name" value="AAA_lid_3"/>
</dbReference>
<evidence type="ECO:0000256" key="1">
    <source>
        <dbReference type="ARBA" id="ARBA00004481"/>
    </source>
</evidence>
<keyword evidence="6 8" id="KW-0472">Membrane</keyword>
<accession>L1LC93</accession>
<dbReference type="GO" id="GO:0007033">
    <property type="term" value="P:vacuole organization"/>
    <property type="evidence" value="ECO:0007669"/>
    <property type="project" value="TreeGrafter"/>
</dbReference>
<dbReference type="SMART" id="SM00382">
    <property type="entry name" value="AAA"/>
    <property type="match status" value="1"/>
</dbReference>
<dbReference type="InterPro" id="IPR036181">
    <property type="entry name" value="MIT_dom_sf"/>
</dbReference>
<dbReference type="STRING" id="1537102.L1LC93"/>
<keyword evidence="5 7" id="KW-0067">ATP-binding</keyword>
<dbReference type="CDD" id="cd02656">
    <property type="entry name" value="MIT"/>
    <property type="match status" value="1"/>
</dbReference>
<dbReference type="EMBL" id="ACOU01000004">
    <property type="protein sequence ID" value="EKX72899.1"/>
    <property type="molecule type" value="Genomic_DNA"/>
</dbReference>
<feature type="transmembrane region" description="Helical" evidence="8">
    <location>
        <begin position="80"/>
        <end position="102"/>
    </location>
</feature>
<dbReference type="SUPFAM" id="SSF52540">
    <property type="entry name" value="P-loop containing nucleoside triphosphate hydrolases"/>
    <property type="match status" value="1"/>
</dbReference>
<dbReference type="Proteomes" id="UP000031512">
    <property type="component" value="Unassembled WGS sequence"/>
</dbReference>
<dbReference type="InterPro" id="IPR015415">
    <property type="entry name" value="Spast_Vps4_C"/>
</dbReference>
<sequence>MDTEERLQKALELSKEAIGYDNAQQYEKAFDYYLRALDQWSIVCKYQKNPQLQEKFFNKMKEYVSRAETLKQIISKGISVYMTALIYSLSVINLFLAAITAVKPNIKWDDIAGLESAKDALQEAVILPIRFPNLFTGKLKPWHGILLYGPPGTGKTYLAQACATECDATFIAVSSSDVMSKWQGESEKFVKSLFQAAREKAPSVIFIDEIDSMCSARSDNDNEASRRVKTEFLIQMQGISSSSNGILVLAATNLPWALDSAIIRRFEKRIYIPLPDEKARKVLIKLALGDSKHQLNDNDIGELAKRTEGYSGSDLSVLVRDALMQPVRKCKLATHFKEVYVDGKTLFTPCSPGDPCKTKRQCNLMSIDPEKLLPPVTARADFMAILANSRSSVIQSDLSAYEEWTKQYGQEGS</sequence>
<dbReference type="Pfam" id="PF04212">
    <property type="entry name" value="MIT"/>
    <property type="match status" value="1"/>
</dbReference>
<keyword evidence="8" id="KW-0812">Transmembrane</keyword>
<keyword evidence="12" id="KW-1185">Reference proteome</keyword>
<dbReference type="SMART" id="SM00745">
    <property type="entry name" value="MIT"/>
    <property type="match status" value="1"/>
</dbReference>
<dbReference type="InterPro" id="IPR003959">
    <property type="entry name" value="ATPase_AAA_core"/>
</dbReference>
<dbReference type="Gene3D" id="1.10.8.60">
    <property type="match status" value="1"/>
</dbReference>
<dbReference type="GO" id="GO:0005524">
    <property type="term" value="F:ATP binding"/>
    <property type="evidence" value="ECO:0007669"/>
    <property type="project" value="UniProtKB-KW"/>
</dbReference>
<dbReference type="PANTHER" id="PTHR23074">
    <property type="entry name" value="AAA DOMAIN-CONTAINING"/>
    <property type="match status" value="1"/>
</dbReference>
<dbReference type="Gene3D" id="3.40.50.300">
    <property type="entry name" value="P-loop containing nucleotide triphosphate hydrolases"/>
    <property type="match status" value="1"/>
</dbReference>
<dbReference type="GeneID" id="15804534"/>
<dbReference type="RefSeq" id="XP_004832351.1">
    <property type="nucleotide sequence ID" value="XM_004832294.1"/>
</dbReference>
<keyword evidence="11" id="KW-0378">Hydrolase</keyword>
<dbReference type="SUPFAM" id="SSF116846">
    <property type="entry name" value="MIT domain"/>
    <property type="match status" value="1"/>
</dbReference>
<evidence type="ECO:0000259" key="9">
    <source>
        <dbReference type="SMART" id="SM00382"/>
    </source>
</evidence>
<dbReference type="InterPro" id="IPR003593">
    <property type="entry name" value="AAA+_ATPase"/>
</dbReference>
<keyword evidence="8" id="KW-1133">Transmembrane helix</keyword>